<dbReference type="Pfam" id="PF16487">
    <property type="entry name" value="ArgoMid"/>
    <property type="match status" value="1"/>
</dbReference>
<dbReference type="EMBL" id="JAUEPS010000012">
    <property type="protein sequence ID" value="KAK0460469.1"/>
    <property type="molecule type" value="Genomic_DNA"/>
</dbReference>
<dbReference type="Gene3D" id="3.40.50.2300">
    <property type="match status" value="1"/>
</dbReference>
<keyword evidence="3" id="KW-1185">Reference proteome</keyword>
<feature type="domain" description="Piwi" evidence="1">
    <location>
        <begin position="481"/>
        <end position="652"/>
    </location>
</feature>
<evidence type="ECO:0000313" key="2">
    <source>
        <dbReference type="EMBL" id="KAK0460469.1"/>
    </source>
</evidence>
<dbReference type="InterPro" id="IPR014811">
    <property type="entry name" value="ArgoL1"/>
</dbReference>
<evidence type="ECO:0000313" key="3">
    <source>
        <dbReference type="Proteomes" id="UP001175211"/>
    </source>
</evidence>
<dbReference type="Proteomes" id="UP001175211">
    <property type="component" value="Unassembled WGS sequence"/>
</dbReference>
<dbReference type="Pfam" id="PF02171">
    <property type="entry name" value="Piwi"/>
    <property type="match status" value="1"/>
</dbReference>
<accession>A0AA39TQG3</accession>
<dbReference type="SMART" id="SM01163">
    <property type="entry name" value="DUF1785"/>
    <property type="match status" value="1"/>
</dbReference>
<dbReference type="SUPFAM" id="SSF53098">
    <property type="entry name" value="Ribonuclease H-like"/>
    <property type="match status" value="1"/>
</dbReference>
<dbReference type="SUPFAM" id="SSF101690">
    <property type="entry name" value="PAZ domain"/>
    <property type="match status" value="1"/>
</dbReference>
<gene>
    <name evidence="2" type="ORF">EV420DRAFT_1532341</name>
</gene>
<dbReference type="InterPro" id="IPR036397">
    <property type="entry name" value="RNaseH_sf"/>
</dbReference>
<comment type="caution">
    <text evidence="2">The sequence shown here is derived from an EMBL/GenBank/DDBJ whole genome shotgun (WGS) entry which is preliminary data.</text>
</comment>
<dbReference type="InterPro" id="IPR012337">
    <property type="entry name" value="RNaseH-like_sf"/>
</dbReference>
<dbReference type="InterPro" id="IPR003165">
    <property type="entry name" value="Piwi"/>
</dbReference>
<dbReference type="RefSeq" id="XP_060332508.1">
    <property type="nucleotide sequence ID" value="XM_060472721.1"/>
</dbReference>
<dbReference type="InterPro" id="IPR032474">
    <property type="entry name" value="Argonaute_N"/>
</dbReference>
<dbReference type="Gene3D" id="2.170.260.10">
    <property type="entry name" value="paz domain"/>
    <property type="match status" value="1"/>
</dbReference>
<dbReference type="Pfam" id="PF08699">
    <property type="entry name" value="ArgoL1"/>
    <property type="match status" value="1"/>
</dbReference>
<dbReference type="PROSITE" id="PS50822">
    <property type="entry name" value="PIWI"/>
    <property type="match status" value="1"/>
</dbReference>
<organism evidence="2 3">
    <name type="scientific">Armillaria tabescens</name>
    <name type="common">Ringless honey mushroom</name>
    <name type="synonym">Agaricus tabescens</name>
    <dbReference type="NCBI Taxonomy" id="1929756"/>
    <lineage>
        <taxon>Eukaryota</taxon>
        <taxon>Fungi</taxon>
        <taxon>Dikarya</taxon>
        <taxon>Basidiomycota</taxon>
        <taxon>Agaricomycotina</taxon>
        <taxon>Agaricomycetes</taxon>
        <taxon>Agaricomycetidae</taxon>
        <taxon>Agaricales</taxon>
        <taxon>Marasmiineae</taxon>
        <taxon>Physalacriaceae</taxon>
        <taxon>Desarmillaria</taxon>
    </lineage>
</organism>
<protein>
    <recommendedName>
        <fullName evidence="1">Piwi domain-containing protein</fullName>
    </recommendedName>
</protein>
<dbReference type="GO" id="GO:0003676">
    <property type="term" value="F:nucleic acid binding"/>
    <property type="evidence" value="ECO:0007669"/>
    <property type="project" value="InterPro"/>
</dbReference>
<proteinExistence type="predicted"/>
<dbReference type="AlphaFoldDB" id="A0AA39TQG3"/>
<evidence type="ECO:0000259" key="1">
    <source>
        <dbReference type="PROSITE" id="PS50822"/>
    </source>
</evidence>
<name>A0AA39TQG3_ARMTA</name>
<dbReference type="Pfam" id="PF16486">
    <property type="entry name" value="ArgoN"/>
    <property type="match status" value="1"/>
</dbReference>
<dbReference type="InterPro" id="IPR032473">
    <property type="entry name" value="Argonaute_Mid_dom"/>
</dbReference>
<dbReference type="GeneID" id="85356269"/>
<dbReference type="PANTHER" id="PTHR22891">
    <property type="entry name" value="EUKARYOTIC TRANSLATION INITIATION FACTOR 2C"/>
    <property type="match status" value="1"/>
</dbReference>
<dbReference type="Gene3D" id="3.30.420.10">
    <property type="entry name" value="Ribonuclease H-like superfamily/Ribonuclease H"/>
    <property type="match status" value="1"/>
</dbReference>
<dbReference type="InterPro" id="IPR032472">
    <property type="entry name" value="ArgoL2"/>
</dbReference>
<reference evidence="2" key="1">
    <citation type="submission" date="2023-06" db="EMBL/GenBank/DDBJ databases">
        <authorList>
            <consortium name="Lawrence Berkeley National Laboratory"/>
            <person name="Ahrendt S."/>
            <person name="Sahu N."/>
            <person name="Indic B."/>
            <person name="Wong-Bajracharya J."/>
            <person name="Merenyi Z."/>
            <person name="Ke H.-M."/>
            <person name="Monk M."/>
            <person name="Kocsube S."/>
            <person name="Drula E."/>
            <person name="Lipzen A."/>
            <person name="Balint B."/>
            <person name="Henrissat B."/>
            <person name="Andreopoulos B."/>
            <person name="Martin F.M."/>
            <person name="Harder C.B."/>
            <person name="Rigling D."/>
            <person name="Ford K.L."/>
            <person name="Foster G.D."/>
            <person name="Pangilinan J."/>
            <person name="Papanicolaou A."/>
            <person name="Barry K."/>
            <person name="LaButti K."/>
            <person name="Viragh M."/>
            <person name="Koriabine M."/>
            <person name="Yan M."/>
            <person name="Riley R."/>
            <person name="Champramary S."/>
            <person name="Plett K.L."/>
            <person name="Tsai I.J."/>
            <person name="Slot J."/>
            <person name="Sipos G."/>
            <person name="Plett J."/>
            <person name="Nagy L.G."/>
            <person name="Grigoriev I.V."/>
        </authorList>
    </citation>
    <scope>NUCLEOTIDE SEQUENCE</scope>
    <source>
        <strain evidence="2">CCBAS 213</strain>
    </source>
</reference>
<sequence>MNIPDIMVYHYDAMEKSLRAAFNMQLIVALQNQYPDVFIKKVVYDGKKNLYTSYRLDFGAEHHRQFNVTWTEGTRISNFKITITEAREINMEVLRRYTDAQQSWDENVSTALTALNIVLRMEPSLNHPFRDRWFYSDKVKAPLVNMPLEVWQGFFQSVRPALGRLLVTVDISAGVMFKPGSLVETCVEFFAGNRRDNPDRYLRASGPQAMLPLQRRRLQNFLFGVKVEAESAAGGKKLITIHKLTERDATSIIFTPTGGKQTTIAQYFAQANQRQSSQYYLHAGMIFTAKGAVIPLERCYIVLGQLSRAALSPDATREMVEFATKKPDQQLNVIKAGIQVLAYDQSQYVRDFGLNIKTNSLPMEAPARVLNPPNLKYGTGSKQPTIRPREGAWNLIDKKIFKPMSLGHWMVVIFMQPNRFSPDDANTTIKGLVQGCEAVGMPVPDKQPLFVYRNPQSNMTRFAIVGAVKQNRDERKAIPTFIVCILPDGSNTGLYNAIKHCGDIKRGVANQCLCVGRCRNARPPYWANVALKINAKLGGINVIPDPKSAPIISDPRQPTLVMGANVMHPTPGSQLPGSYAAVVGNIDSDGARYIAKTTLQLGRKKTIDDLRSMAKDILTSYMSYRANVEKVTTPPKRLIFFRGKSSSNCFLR</sequence>
<dbReference type="InterPro" id="IPR036085">
    <property type="entry name" value="PAZ_dom_sf"/>
</dbReference>
<dbReference type="Pfam" id="PF16488">
    <property type="entry name" value="ArgoL2"/>
    <property type="match status" value="1"/>
</dbReference>